<keyword evidence="4 6" id="KW-0175">Coiled coil</keyword>
<evidence type="ECO:0000256" key="1">
    <source>
        <dbReference type="ARBA" id="ARBA00022490"/>
    </source>
</evidence>
<keyword evidence="3 6" id="KW-0067">ATP-binding</keyword>
<dbReference type="HAMAP" id="MF_01894">
    <property type="entry name" value="Smc_prok"/>
    <property type="match status" value="1"/>
</dbReference>
<feature type="coiled-coil region" evidence="6">
    <location>
        <begin position="682"/>
        <end position="889"/>
    </location>
</feature>
<feature type="region of interest" description="Disordered" evidence="7">
    <location>
        <begin position="662"/>
        <end position="682"/>
    </location>
</feature>
<sequence length="1158" mass="129917">MRLKQIKLAGFKSFVDPVHIAVPGQLVAVVGPNGCGKSNIIDAVRWVLGESSAKQLRGESMQDVIFNGSGGRKPVSRASVELVFDNSLQRASGPWAAYGEIGIKRILTRDGGSTYHINNQQVRRRDITDLFLGTGVGSRGYAVIEQGMISRIIEARPEELRDFLEEAAGVSKYKERRRETEHRLTDTRENLLRVDDVRAELLRQVEKLSSQAEVARQYRALQDALQQSQGLLALARQQEAHLKLEQLSRQQQEGGTALEAAIAALRQTEASLELAREAHFQHNDQLHAAQARLFDANAHLARLEQQLQHQQTMQQQLQQRSQQLKQQLGQGLQQQQQLQEEQHSLQLQGEEAREQLEEAELQLQLLEDQLPDHEQAVLQARQQLEQQQQQAQQLRQRLGVLDTQLRQAQQQLQQLQQREQRWQQRQQNLVLLDPQRVQQAAAEREQAEVALVTLQQAAEAAVHAEQQAELALQQASQQLQQLEREESAMLSEQKALQTLLHAGQGRQALQDWLQAHGLAAEALWQQVQVEPGWEVAVAAVLQQRLQARALPAGLDWRSLSPPQALTLLPDAPPAAASAPSSLRRKVLCADPQWSCWLDLWLADVEVVPADAPVPDTLPPQSVWVSPQGHRMQADGIHLHAEAPADQMLAQQRALQQLEQSLAAHQPQVQGGRNAQQAAQVKQQQARAAQREVQERLRQTQQALHQAELSWRQAEQQQAHQLSQQTQLQQEQEELQAQRLHWQEEQETAAFEQDGLRDTLSQHEAGLQLAREHLNAADQRLGQVRNQLRDAERQAQNLRFAVSSRVQRASELVHRSEQLATLQAEREEQLQALLLEQDSLQEQDLQLDLQAAIAAREEREGVLRQAREVLEAATRQQRQLDEQRLQQERALEPLREALLQLELQAQEARLTVAQFAEALEGVDVAALQEQLQQRGLKAPGLAREIQRLSREVEALGAVNLAALEELQQAQERAGYLEAQASDLNQAIDTLEAAIRRIDRETRSLLQDTFERVNASLGELFPLLFGGGRATLSLTGEEILDSGVHLMAQPPGKKNSTIHLLSGGEKALTALALVFSLFRLNPAPFCLLDEVDAPLDDANTGRFCEMVKKMSADTQFLYISHNKITMEMAEQLIGITMQEQGVSRVVAVDIMEAMQLSGAA</sequence>
<name>A0A847S4B2_9NEIS</name>
<dbReference type="InterPro" id="IPR003395">
    <property type="entry name" value="RecF/RecN/SMC_N"/>
</dbReference>
<organism evidence="9 10">
    <name type="scientific">Leeia aquatica</name>
    <dbReference type="NCBI Taxonomy" id="2725557"/>
    <lineage>
        <taxon>Bacteria</taxon>
        <taxon>Pseudomonadati</taxon>
        <taxon>Pseudomonadota</taxon>
        <taxon>Betaproteobacteria</taxon>
        <taxon>Neisseriales</taxon>
        <taxon>Leeiaceae</taxon>
        <taxon>Leeia</taxon>
    </lineage>
</organism>
<dbReference type="EMBL" id="JABAIM010000001">
    <property type="protein sequence ID" value="NLR74604.1"/>
    <property type="molecule type" value="Genomic_DNA"/>
</dbReference>
<accession>A0A847S4B2</accession>
<dbReference type="GO" id="GO:0016887">
    <property type="term" value="F:ATP hydrolysis activity"/>
    <property type="evidence" value="ECO:0007669"/>
    <property type="project" value="InterPro"/>
</dbReference>
<dbReference type="AlphaFoldDB" id="A0A847S4B2"/>
<dbReference type="Proteomes" id="UP000587991">
    <property type="component" value="Unassembled WGS sequence"/>
</dbReference>
<dbReference type="InterPro" id="IPR024704">
    <property type="entry name" value="SMC"/>
</dbReference>
<dbReference type="GO" id="GO:0003677">
    <property type="term" value="F:DNA binding"/>
    <property type="evidence" value="ECO:0007669"/>
    <property type="project" value="UniProtKB-UniRule"/>
</dbReference>
<dbReference type="GO" id="GO:0005737">
    <property type="term" value="C:cytoplasm"/>
    <property type="evidence" value="ECO:0007669"/>
    <property type="project" value="UniProtKB-SubCell"/>
</dbReference>
<comment type="subcellular location">
    <subcellularLocation>
        <location evidence="6">Cytoplasm</location>
    </subcellularLocation>
</comment>
<dbReference type="PIRSF" id="PIRSF005719">
    <property type="entry name" value="SMC"/>
    <property type="match status" value="1"/>
</dbReference>
<feature type="binding site" evidence="6">
    <location>
        <begin position="32"/>
        <end position="39"/>
    </location>
    <ligand>
        <name>ATP</name>
        <dbReference type="ChEBI" id="CHEBI:30616"/>
    </ligand>
</feature>
<evidence type="ECO:0000256" key="6">
    <source>
        <dbReference type="HAMAP-Rule" id="MF_01894"/>
    </source>
</evidence>
<keyword evidence="2 6" id="KW-0547">Nucleotide-binding</keyword>
<evidence type="ECO:0000256" key="7">
    <source>
        <dbReference type="SAM" id="MobiDB-lite"/>
    </source>
</evidence>
<evidence type="ECO:0000259" key="8">
    <source>
        <dbReference type="Pfam" id="PF02463"/>
    </source>
</evidence>
<dbReference type="GO" id="GO:0006260">
    <property type="term" value="P:DNA replication"/>
    <property type="evidence" value="ECO:0007669"/>
    <property type="project" value="UniProtKB-UniRule"/>
</dbReference>
<evidence type="ECO:0000256" key="4">
    <source>
        <dbReference type="ARBA" id="ARBA00023054"/>
    </source>
</evidence>
<evidence type="ECO:0000256" key="3">
    <source>
        <dbReference type="ARBA" id="ARBA00022840"/>
    </source>
</evidence>
<dbReference type="Pfam" id="PF02463">
    <property type="entry name" value="SMC_N"/>
    <property type="match status" value="1"/>
</dbReference>
<comment type="subunit">
    <text evidence="6">Homodimer.</text>
</comment>
<feature type="coiled-coil region" evidence="6">
    <location>
        <begin position="951"/>
        <end position="1006"/>
    </location>
</feature>
<proteinExistence type="inferred from homology"/>
<dbReference type="GO" id="GO:0007062">
    <property type="term" value="P:sister chromatid cohesion"/>
    <property type="evidence" value="ECO:0007669"/>
    <property type="project" value="InterPro"/>
</dbReference>
<dbReference type="GO" id="GO:0005524">
    <property type="term" value="F:ATP binding"/>
    <property type="evidence" value="ECO:0007669"/>
    <property type="project" value="UniProtKB-UniRule"/>
</dbReference>
<dbReference type="GO" id="GO:0007059">
    <property type="term" value="P:chromosome segregation"/>
    <property type="evidence" value="ECO:0007669"/>
    <property type="project" value="UniProtKB-UniRule"/>
</dbReference>
<gene>
    <name evidence="6 9" type="primary">smc</name>
    <name evidence="9" type="ORF">HF682_05475</name>
</gene>
<reference evidence="9 10" key="1">
    <citation type="submission" date="2020-04" db="EMBL/GenBank/DDBJ databases">
        <title>Draft genome of Leeia sp. IMCC25680.</title>
        <authorList>
            <person name="Song J."/>
            <person name="Cho J.-C."/>
        </authorList>
    </citation>
    <scope>NUCLEOTIDE SEQUENCE [LARGE SCALE GENOMIC DNA]</scope>
    <source>
        <strain evidence="9 10">IMCC25680</strain>
    </source>
</reference>
<keyword evidence="5 6" id="KW-0238">DNA-binding</keyword>
<dbReference type="NCBIfam" id="TIGR02168">
    <property type="entry name" value="SMC_prok_B"/>
    <property type="match status" value="1"/>
</dbReference>
<dbReference type="PANTHER" id="PTHR43977">
    <property type="entry name" value="STRUCTURAL MAINTENANCE OF CHROMOSOMES PROTEIN 3"/>
    <property type="match status" value="1"/>
</dbReference>
<evidence type="ECO:0000313" key="9">
    <source>
        <dbReference type="EMBL" id="NLR74604.1"/>
    </source>
</evidence>
<evidence type="ECO:0000256" key="5">
    <source>
        <dbReference type="ARBA" id="ARBA00023125"/>
    </source>
</evidence>
<evidence type="ECO:0000256" key="2">
    <source>
        <dbReference type="ARBA" id="ARBA00022741"/>
    </source>
</evidence>
<dbReference type="GO" id="GO:0030261">
    <property type="term" value="P:chromosome condensation"/>
    <property type="evidence" value="ECO:0007669"/>
    <property type="project" value="InterPro"/>
</dbReference>
<keyword evidence="1 6" id="KW-0963">Cytoplasm</keyword>
<comment type="similarity">
    <text evidence="6">Belongs to the SMC family.</text>
</comment>
<comment type="domain">
    <text evidence="6">Contains large globular domains required for ATP hydrolysis at each terminus and a third globular domain forming a flexible hinge near the middle of the molecule. These domains are separated by coiled-coil structures.</text>
</comment>
<dbReference type="Gene3D" id="3.40.50.300">
    <property type="entry name" value="P-loop containing nucleotide triphosphate hydrolases"/>
    <property type="match status" value="2"/>
</dbReference>
<dbReference type="SUPFAM" id="SSF52540">
    <property type="entry name" value="P-loop containing nucleoside triphosphate hydrolases"/>
    <property type="match status" value="1"/>
</dbReference>
<protein>
    <recommendedName>
        <fullName evidence="6">Chromosome partition protein Smc</fullName>
    </recommendedName>
</protein>
<dbReference type="InterPro" id="IPR011890">
    <property type="entry name" value="SMC_prok"/>
</dbReference>
<comment type="function">
    <text evidence="6">Required for chromosome condensation and partitioning.</text>
</comment>
<dbReference type="CDD" id="cd03278">
    <property type="entry name" value="ABC_SMC_barmotin"/>
    <property type="match status" value="2"/>
</dbReference>
<comment type="caution">
    <text evidence="9">The sequence shown here is derived from an EMBL/GenBank/DDBJ whole genome shotgun (WGS) entry which is preliminary data.</text>
</comment>
<feature type="domain" description="RecF/RecN/SMC N-terminal" evidence="8">
    <location>
        <begin position="3"/>
        <end position="1141"/>
    </location>
</feature>
<dbReference type="RefSeq" id="WP_168876210.1">
    <property type="nucleotide sequence ID" value="NZ_JABAIM010000001.1"/>
</dbReference>
<evidence type="ECO:0000313" key="10">
    <source>
        <dbReference type="Proteomes" id="UP000587991"/>
    </source>
</evidence>
<keyword evidence="10" id="KW-1185">Reference proteome</keyword>
<dbReference type="InterPro" id="IPR027417">
    <property type="entry name" value="P-loop_NTPase"/>
</dbReference>
<feature type="coiled-coil region" evidence="6">
    <location>
        <begin position="218"/>
        <end position="499"/>
    </location>
</feature>